<dbReference type="InterPro" id="IPR018674">
    <property type="entry name" value="DUF2142_membrane"/>
</dbReference>
<keyword evidence="3" id="KW-1185">Reference proteome</keyword>
<feature type="transmembrane region" description="Helical" evidence="1">
    <location>
        <begin position="547"/>
        <end position="565"/>
    </location>
</feature>
<feature type="transmembrane region" description="Helical" evidence="1">
    <location>
        <begin position="641"/>
        <end position="663"/>
    </location>
</feature>
<dbReference type="Proteomes" id="UP000003100">
    <property type="component" value="Unassembled WGS sequence"/>
</dbReference>
<accession>C0CQY8</accession>
<name>C0CQY8_BLAHS</name>
<dbReference type="GeneID" id="86822863"/>
<reference evidence="2 3" key="2">
    <citation type="submission" date="2009-02" db="EMBL/GenBank/DDBJ databases">
        <title>Draft genome sequence of Blautia hydrogenotrophica DSM 10507 (Ruminococcus hydrogenotrophicus DSM 10507).</title>
        <authorList>
            <person name="Sudarsanam P."/>
            <person name="Ley R."/>
            <person name="Guruge J."/>
            <person name="Turnbaugh P.J."/>
            <person name="Mahowald M."/>
            <person name="Liep D."/>
            <person name="Gordon J."/>
        </authorList>
    </citation>
    <scope>NUCLEOTIDE SEQUENCE [LARGE SCALE GENOMIC DNA]</scope>
    <source>
        <strain evidence="3">DSM 10507 / JCM 14656 / S5a33</strain>
    </source>
</reference>
<feature type="transmembrane region" description="Helical" evidence="1">
    <location>
        <begin position="577"/>
        <end position="595"/>
    </location>
</feature>
<dbReference type="EMBL" id="ACBZ01000176">
    <property type="protein sequence ID" value="EEG47829.1"/>
    <property type="molecule type" value="Genomic_DNA"/>
</dbReference>
<dbReference type="HOGENOM" id="CLU_025380_0_1_9"/>
<gene>
    <name evidence="2" type="ORF">RUMHYD_03301</name>
</gene>
<evidence type="ECO:0008006" key="4">
    <source>
        <dbReference type="Google" id="ProtNLM"/>
    </source>
</evidence>
<feature type="transmembrane region" description="Helical" evidence="1">
    <location>
        <begin position="464"/>
        <end position="484"/>
    </location>
</feature>
<dbReference type="AlphaFoldDB" id="C0CQY8"/>
<evidence type="ECO:0000256" key="1">
    <source>
        <dbReference type="SAM" id="Phobius"/>
    </source>
</evidence>
<dbReference type="Pfam" id="PF09913">
    <property type="entry name" value="DUF2142"/>
    <property type="match status" value="1"/>
</dbReference>
<feature type="transmembrane region" description="Helical" evidence="1">
    <location>
        <begin position="197"/>
        <end position="218"/>
    </location>
</feature>
<proteinExistence type="predicted"/>
<dbReference type="eggNOG" id="COG4713">
    <property type="taxonomic scope" value="Bacteria"/>
</dbReference>
<comment type="caution">
    <text evidence="2">The sequence shown here is derived from an EMBL/GenBank/DDBJ whole genome shotgun (WGS) entry which is preliminary data.</text>
</comment>
<sequence length="664" mass="74499">MKFMKKPEKGISVWPILLLLAVLGLLAILARFSYTDYVRPASDKMLVEVNQTDHTDNADPFTKETVWRQTFISDSDILTGFDFYVTTFQRKNDSTIRVSFGESNAKTPLQTWDILSTGVPDRKFLDFYLTNPVTDASGKEYYVEITSLDGTTDNAIGIFTAGTDPYPDGALYENGRESTTDLCFRIYGQPAKMVLKIFYLFLALLFVTVIVSFFLLYLRPLKLEYLFLVMAVLLGGLYLILFPPLSAPDDYRHFETSYYYSSRMLGQQGVDDDGNVLVREEDYRAFYELRTANEQNLIATWDSLFSMDDSQGYVSADHPPLEAPGYCYWLSGAGIALARLLGLGKVLMYFFGKALVFLGYLAAGFFTIRLMPFAKNLAFLVYLLPISIQQATSFSYDTTVNALAFLLTAYCLHLTFAVDKLTPRHWAGLIILSAVLAPCKVIYVLISLCCLLIPRRKAQKNWHYYTGVAGTLMASVISLLIFQASKISSVASDSHEVALGGTNYTLDYFLHAPLKLVGMYVRTFQEYGDFYFTSMLGGKLGRLDIDIPWMLILIFAVLLLLAVIPQQKEALFLSVPAKAWIALICAGVIAASMLGLMFDWTPMTSMVIEGVQGRYFLPILPLLLLLTRNQTLVLRKDITRGAMFTFTVAHALTALWAFGIIVAR</sequence>
<feature type="transmembrane region" description="Helical" evidence="1">
    <location>
        <begin position="225"/>
        <end position="245"/>
    </location>
</feature>
<keyword evidence="1" id="KW-0472">Membrane</keyword>
<feature type="transmembrane region" description="Helical" evidence="1">
    <location>
        <begin position="346"/>
        <end position="366"/>
    </location>
</feature>
<keyword evidence="1" id="KW-0812">Transmembrane</keyword>
<dbReference type="PATRIC" id="fig|476272.21.peg.1428"/>
<keyword evidence="1" id="KW-1133">Transmembrane helix</keyword>
<evidence type="ECO:0000313" key="2">
    <source>
        <dbReference type="EMBL" id="EEG47829.1"/>
    </source>
</evidence>
<reference evidence="2 3" key="1">
    <citation type="submission" date="2009-01" db="EMBL/GenBank/DDBJ databases">
        <authorList>
            <person name="Fulton L."/>
            <person name="Clifton S."/>
            <person name="Fulton B."/>
            <person name="Xu J."/>
            <person name="Minx P."/>
            <person name="Pepin K.H."/>
            <person name="Johnson M."/>
            <person name="Bhonagiri V."/>
            <person name="Nash W.E."/>
            <person name="Mardis E.R."/>
            <person name="Wilson R.K."/>
        </authorList>
    </citation>
    <scope>NUCLEOTIDE SEQUENCE [LARGE SCALE GENOMIC DNA]</scope>
    <source>
        <strain evidence="3">DSM 10507 / JCM 14656 / S5a33</strain>
    </source>
</reference>
<feature type="transmembrane region" description="Helical" evidence="1">
    <location>
        <begin position="430"/>
        <end position="452"/>
    </location>
</feature>
<feature type="transmembrane region" description="Helical" evidence="1">
    <location>
        <begin position="400"/>
        <end position="418"/>
    </location>
</feature>
<protein>
    <recommendedName>
        <fullName evidence="4">DUF2142 domain-containing protein</fullName>
    </recommendedName>
</protein>
<evidence type="ECO:0000313" key="3">
    <source>
        <dbReference type="Proteomes" id="UP000003100"/>
    </source>
</evidence>
<organism evidence="2 3">
    <name type="scientific">Blautia hydrogenotrophica (strain DSM 10507 / JCM 14656 / S5a33)</name>
    <name type="common">Ruminococcus hydrogenotrophicus</name>
    <dbReference type="NCBI Taxonomy" id="476272"/>
    <lineage>
        <taxon>Bacteria</taxon>
        <taxon>Bacillati</taxon>
        <taxon>Bacillota</taxon>
        <taxon>Clostridia</taxon>
        <taxon>Lachnospirales</taxon>
        <taxon>Lachnospiraceae</taxon>
        <taxon>Blautia</taxon>
    </lineage>
</organism>
<dbReference type="RefSeq" id="WP_005951383.1">
    <property type="nucleotide sequence ID" value="NZ_CP136423.1"/>
</dbReference>